<dbReference type="InterPro" id="IPR000014">
    <property type="entry name" value="PAS"/>
</dbReference>
<dbReference type="GeneID" id="24879003"/>
<dbReference type="InterPro" id="IPR036890">
    <property type="entry name" value="HATPase_C_sf"/>
</dbReference>
<feature type="domain" description="PAC" evidence="3">
    <location>
        <begin position="894"/>
        <end position="946"/>
    </location>
</feature>
<dbReference type="KEGG" id="mmj:MSMAS_2420"/>
<feature type="domain" description="PAC" evidence="3">
    <location>
        <begin position="616"/>
        <end position="668"/>
    </location>
</feature>
<dbReference type="PANTHER" id="PTHR43065:SF23">
    <property type="entry name" value="SENSOR HISTIDINE KINASE PDTAS"/>
    <property type="match status" value="1"/>
</dbReference>
<dbReference type="InterPro" id="IPR000700">
    <property type="entry name" value="PAS-assoc_C"/>
</dbReference>
<organism evidence="4 5">
    <name type="scientific">Methanosarcina mazei S-6</name>
    <dbReference type="NCBI Taxonomy" id="213585"/>
    <lineage>
        <taxon>Archaea</taxon>
        <taxon>Methanobacteriati</taxon>
        <taxon>Methanobacteriota</taxon>
        <taxon>Stenosarchaea group</taxon>
        <taxon>Methanomicrobia</taxon>
        <taxon>Methanosarcinales</taxon>
        <taxon>Methanosarcinaceae</taxon>
        <taxon>Methanosarcina</taxon>
    </lineage>
</organism>
<feature type="domain" description="PAC" evidence="3">
    <location>
        <begin position="276"/>
        <end position="329"/>
    </location>
</feature>
<dbReference type="AlphaFoldDB" id="A0A0E3LUP2"/>
<accession>A0A0E3LUP2</accession>
<dbReference type="PANTHER" id="PTHR43065">
    <property type="entry name" value="SENSOR HISTIDINE KINASE"/>
    <property type="match status" value="1"/>
</dbReference>
<dbReference type="Pfam" id="PF08448">
    <property type="entry name" value="PAS_4"/>
    <property type="match status" value="2"/>
</dbReference>
<dbReference type="SUPFAM" id="SSF55785">
    <property type="entry name" value="PYP-like sensor domain (PAS domain)"/>
    <property type="match status" value="4"/>
</dbReference>
<dbReference type="InterPro" id="IPR013656">
    <property type="entry name" value="PAS_4"/>
</dbReference>
<protein>
    <submittedName>
        <fullName evidence="4">Sensory transduction histidine kinase</fullName>
    </submittedName>
</protein>
<dbReference type="SUPFAM" id="SSF55874">
    <property type="entry name" value="ATPase domain of HSP90 chaperone/DNA topoisomerase II/histidine kinase"/>
    <property type="match status" value="1"/>
</dbReference>
<evidence type="ECO:0000259" key="2">
    <source>
        <dbReference type="PROSITE" id="PS50112"/>
    </source>
</evidence>
<keyword evidence="4" id="KW-0808">Transferase</keyword>
<dbReference type="PROSITE" id="PS50109">
    <property type="entry name" value="HIS_KIN"/>
    <property type="match status" value="1"/>
</dbReference>
<gene>
    <name evidence="4" type="ORF">MSMAS_2420</name>
</gene>
<reference evidence="4 5" key="1">
    <citation type="submission" date="2014-07" db="EMBL/GenBank/DDBJ databases">
        <title>Methanogenic archaea and the global carbon cycle.</title>
        <authorList>
            <person name="Henriksen J.R."/>
            <person name="Luke J."/>
            <person name="Reinhart S."/>
            <person name="Benedict M.N."/>
            <person name="Youngblut N.D."/>
            <person name="Metcalf M.E."/>
            <person name="Whitaker R.J."/>
            <person name="Metcalf W.W."/>
        </authorList>
    </citation>
    <scope>NUCLEOTIDE SEQUENCE [LARGE SCALE GENOMIC DNA]</scope>
    <source>
        <strain evidence="4 5">S-6</strain>
    </source>
</reference>
<feature type="domain" description="PAS" evidence="2">
    <location>
        <begin position="539"/>
        <end position="614"/>
    </location>
</feature>
<sequence length="1171" mass="134331">MKGQNRESGIDAIGDIPWGTHFCQFYQTKEDLIEIFIPYFKAGLENNELCLWITSEPLGIEEAKKFLKKAVPDIEIYLEKGQIEIIPETFFYLENGAFDSSRALNKGTERFNRAIDNGYCGLRSGGNISWLKKADWDNFTGYEEKIDSAIGNCKIISMCAYSLDNCNATDIIDVVANHQFTLIKKGRRWEKIESPKRKKAEETVIQATKNWEYTFDSVPDLIAIIDTEYRIVRANRAMAARLGMEAKECTGLTCYRAIHGTDGPPSFCPYRQLIKDGLEHTAEVFEDFLKGYFLVSVSPLHDLEGKLIGSVHVARDINERKKAEDALRRSEQHARLKLEKILSPVNDTYDFELSEIIDVPVIQSLMDDFYKLTSFPAGLNDLKGNVLACVGWQEICTRFHRVHPETCRHCIESDMELSRGPTPGKYRMYKCKNNLWDVVTPIMVAGQQVGSIFSGQFFFEDESLDYEFFRSQARKYGFDEDEYISALEKVPRLSRETVDAGMAFLMGFANILSQLSYGNLKLAQSLAECDSLVAALQESDERFRSVLENSLDSAYRMDFQNNHFDYMSPVIEQITGFSVREINAMTINNGLLNRIHSDDRPLVDQESAQSLVEGFGAQEYRFKCKDGKYHWLADHFSIIRDKTGTTRFRAGIVRDITEKKQAEEALIRSENNFRTLAENSPDIISRFDRQNRHIYVNPAAEEPYGRPPEEIIGKTHSELGMDPEKVKLWESHHEKVFATGKPESMEFGYTSSQGKEYYFNTQVVPEFIDGKVTSILVISHNITDIKEAESRLKNTLENLGNLVKERTVELEKAYVLLKEREESLAEAQNMAHIGNWEWDIVADKAYWSEEMYRIFKRDPQKLAPSLDEYLNYIHPDDLDYYCKVNDYTRNIRTSGLDFRIVLANGEERTLHIKSDFIYKDENLPVRVKGIVQDITERKKAEKAFVNLEIARKKEIHHRIKNNLQVISSLLDLQAEKFRDRKYVENSEVLNAFRESQDRVISIALIHEELHEGRGKDTLNFSPYLQRLVKNLFHTYTLGNADISLNMDLEEDTFFDMDTAIPLGLIINELVSNSLKHAFPERKGEIKIKLYRELNGKYNTGAESKNEDRKGTIFILKVSDNGTGLPENLDLENPETLGMQLITALVDQMDGELGVNGDCGTEFCIKFAIKEK</sequence>
<dbReference type="InterPro" id="IPR001610">
    <property type="entry name" value="PAC"/>
</dbReference>
<dbReference type="PROSITE" id="PS50113">
    <property type="entry name" value="PAC"/>
    <property type="match status" value="4"/>
</dbReference>
<dbReference type="RefSeq" id="WP_080942084.1">
    <property type="nucleotide sequence ID" value="NZ_CP009512.1"/>
</dbReference>
<dbReference type="SMART" id="SM00091">
    <property type="entry name" value="PAS"/>
    <property type="match status" value="4"/>
</dbReference>
<dbReference type="STRING" id="213585.MSMAS_2420"/>
<dbReference type="NCBIfam" id="TIGR00229">
    <property type="entry name" value="sensory_box"/>
    <property type="match status" value="3"/>
</dbReference>
<dbReference type="InterPro" id="IPR035965">
    <property type="entry name" value="PAS-like_dom_sf"/>
</dbReference>
<dbReference type="InterPro" id="IPR013655">
    <property type="entry name" value="PAS_fold_3"/>
</dbReference>
<dbReference type="InterPro" id="IPR025847">
    <property type="entry name" value="MEDS_domain"/>
</dbReference>
<dbReference type="HOGENOM" id="CLU_000445_114_57_2"/>
<dbReference type="PATRIC" id="fig|213585.10.peg.3066"/>
<dbReference type="Gene3D" id="3.30.565.10">
    <property type="entry name" value="Histidine kinase-like ATPase, C-terminal domain"/>
    <property type="match status" value="1"/>
</dbReference>
<feature type="domain" description="Histidine kinase" evidence="1">
    <location>
        <begin position="954"/>
        <end position="1170"/>
    </location>
</feature>
<dbReference type="InterPro" id="IPR005467">
    <property type="entry name" value="His_kinase_dom"/>
</dbReference>
<dbReference type="Pfam" id="PF14417">
    <property type="entry name" value="MEDS"/>
    <property type="match status" value="1"/>
</dbReference>
<dbReference type="InterPro" id="IPR018771">
    <property type="entry name" value="PocR_dom"/>
</dbReference>
<dbReference type="Pfam" id="PF10114">
    <property type="entry name" value="PocR"/>
    <property type="match status" value="1"/>
</dbReference>
<dbReference type="EMBL" id="CP009512">
    <property type="protein sequence ID" value="AKB65616.1"/>
    <property type="molecule type" value="Genomic_DNA"/>
</dbReference>
<evidence type="ECO:0000259" key="3">
    <source>
        <dbReference type="PROSITE" id="PS50113"/>
    </source>
</evidence>
<dbReference type="Gene3D" id="3.30.450.20">
    <property type="entry name" value="PAS domain"/>
    <property type="match status" value="5"/>
</dbReference>
<dbReference type="SMART" id="SM00086">
    <property type="entry name" value="PAC"/>
    <property type="match status" value="3"/>
</dbReference>
<feature type="domain" description="PAS" evidence="2">
    <location>
        <begin position="669"/>
        <end position="740"/>
    </location>
</feature>
<evidence type="ECO:0000259" key="1">
    <source>
        <dbReference type="PROSITE" id="PS50109"/>
    </source>
</evidence>
<dbReference type="PROSITE" id="PS50112">
    <property type="entry name" value="PAS"/>
    <property type="match status" value="2"/>
</dbReference>
<dbReference type="Pfam" id="PF08447">
    <property type="entry name" value="PAS_3"/>
    <property type="match status" value="2"/>
</dbReference>
<keyword evidence="4" id="KW-0418">Kinase</keyword>
<dbReference type="CDD" id="cd00130">
    <property type="entry name" value="PAS"/>
    <property type="match status" value="3"/>
</dbReference>
<evidence type="ECO:0000313" key="4">
    <source>
        <dbReference type="EMBL" id="AKB65616.1"/>
    </source>
</evidence>
<dbReference type="InterPro" id="IPR003594">
    <property type="entry name" value="HATPase_dom"/>
</dbReference>
<proteinExistence type="predicted"/>
<dbReference type="InterPro" id="IPR011495">
    <property type="entry name" value="Sig_transdc_His_kin_sub2_dim/P"/>
</dbReference>
<feature type="domain" description="PAC" evidence="3">
    <location>
        <begin position="743"/>
        <end position="794"/>
    </location>
</feature>
<dbReference type="SMART" id="SM00387">
    <property type="entry name" value="HATPase_c"/>
    <property type="match status" value="1"/>
</dbReference>
<evidence type="ECO:0000313" key="5">
    <source>
        <dbReference type="Proteomes" id="UP000033097"/>
    </source>
</evidence>
<name>A0A0E3LUP2_METMZ</name>
<dbReference type="GO" id="GO:0016301">
    <property type="term" value="F:kinase activity"/>
    <property type="evidence" value="ECO:0007669"/>
    <property type="project" value="UniProtKB-KW"/>
</dbReference>
<dbReference type="Pfam" id="PF02518">
    <property type="entry name" value="HATPase_c"/>
    <property type="match status" value="1"/>
</dbReference>
<dbReference type="Pfam" id="PF07568">
    <property type="entry name" value="HisKA_2"/>
    <property type="match status" value="1"/>
</dbReference>
<dbReference type="Proteomes" id="UP000033097">
    <property type="component" value="Chromosome"/>
</dbReference>